<sequence length="31" mass="3711">RAKKMIDYNKELKALCDEEFIPNLKKKVKLC</sequence>
<protein>
    <submittedName>
        <fullName evidence="1">Uncharacterized protein</fullName>
    </submittedName>
</protein>
<dbReference type="AlphaFoldDB" id="X1GY96"/>
<accession>X1GY96</accession>
<proteinExistence type="predicted"/>
<organism evidence="1">
    <name type="scientific">marine sediment metagenome</name>
    <dbReference type="NCBI Taxonomy" id="412755"/>
    <lineage>
        <taxon>unclassified sequences</taxon>
        <taxon>metagenomes</taxon>
        <taxon>ecological metagenomes</taxon>
    </lineage>
</organism>
<gene>
    <name evidence="1" type="ORF">S03H2_15016</name>
</gene>
<comment type="caution">
    <text evidence="1">The sequence shown here is derived from an EMBL/GenBank/DDBJ whole genome shotgun (WGS) entry which is preliminary data.</text>
</comment>
<dbReference type="EMBL" id="BARU01007620">
    <property type="protein sequence ID" value="GAH46579.1"/>
    <property type="molecule type" value="Genomic_DNA"/>
</dbReference>
<feature type="non-terminal residue" evidence="1">
    <location>
        <position position="1"/>
    </location>
</feature>
<evidence type="ECO:0000313" key="1">
    <source>
        <dbReference type="EMBL" id="GAH46579.1"/>
    </source>
</evidence>
<reference evidence="1" key="1">
    <citation type="journal article" date="2014" name="Front. Microbiol.">
        <title>High frequency of phylogenetically diverse reductive dehalogenase-homologous genes in deep subseafloor sedimentary metagenomes.</title>
        <authorList>
            <person name="Kawai M."/>
            <person name="Futagami T."/>
            <person name="Toyoda A."/>
            <person name="Takaki Y."/>
            <person name="Nishi S."/>
            <person name="Hori S."/>
            <person name="Arai W."/>
            <person name="Tsubouchi T."/>
            <person name="Morono Y."/>
            <person name="Uchiyama I."/>
            <person name="Ito T."/>
            <person name="Fujiyama A."/>
            <person name="Inagaki F."/>
            <person name="Takami H."/>
        </authorList>
    </citation>
    <scope>NUCLEOTIDE SEQUENCE</scope>
    <source>
        <strain evidence="1">Expedition CK06-06</strain>
    </source>
</reference>
<name>X1GY96_9ZZZZ</name>